<dbReference type="InterPro" id="IPR039879">
    <property type="entry name" value="EFC10"/>
</dbReference>
<sequence>MDEEMSVFEPERTYEPISVCKCLIDQDSSESIFISERKKQILSTVARTESYLRERRIPELVRFLLTKLLSSGSNKPIIYLEKLLNDCMLFRAGHGVAPVLYENRHLEAVVKSFDPGQRGWLSAGQTRRAFVTLGLTPEEPLEDRIPCDVVLNSLRKTQETELYNLLAAGMNMPEFCDDTNSESY</sequence>
<organism evidence="1 4">
    <name type="scientific">Loxostege sticticalis</name>
    <name type="common">Beet webworm moth</name>
    <dbReference type="NCBI Taxonomy" id="481309"/>
    <lineage>
        <taxon>Eukaryota</taxon>
        <taxon>Metazoa</taxon>
        <taxon>Ecdysozoa</taxon>
        <taxon>Arthropoda</taxon>
        <taxon>Hexapoda</taxon>
        <taxon>Insecta</taxon>
        <taxon>Pterygota</taxon>
        <taxon>Neoptera</taxon>
        <taxon>Endopterygota</taxon>
        <taxon>Lepidoptera</taxon>
        <taxon>Glossata</taxon>
        <taxon>Ditrysia</taxon>
        <taxon>Pyraloidea</taxon>
        <taxon>Crambidae</taxon>
        <taxon>Pyraustinae</taxon>
        <taxon>Loxostege</taxon>
    </lineage>
</organism>
<evidence type="ECO:0000313" key="2">
    <source>
        <dbReference type="EMBL" id="KAL0901485.1"/>
    </source>
</evidence>
<reference evidence="3 4" key="1">
    <citation type="submission" date="2024-06" db="EMBL/GenBank/DDBJ databases">
        <title>A chromosome-level genome assembly of beet webworm, Loxostege sticticalis.</title>
        <authorList>
            <person name="Zhang Y."/>
        </authorList>
    </citation>
    <scope>NUCLEOTIDE SEQUENCE [LARGE SCALE GENOMIC DNA]</scope>
    <source>
        <strain evidence="2">AQ026</strain>
        <strain evidence="1">AQ028</strain>
        <tissue evidence="1">Male pupae</tissue>
        <tissue evidence="2">Whole body</tissue>
    </source>
</reference>
<gene>
    <name evidence="2" type="ORF">ABMA27_006730</name>
    <name evidence="1" type="ORF">ABMA28_007000</name>
</gene>
<dbReference type="Proteomes" id="UP001549920">
    <property type="component" value="Unassembled WGS sequence"/>
</dbReference>
<protein>
    <submittedName>
        <fullName evidence="1">Uncharacterized protein</fullName>
    </submittedName>
</protein>
<evidence type="ECO:0000313" key="3">
    <source>
        <dbReference type="Proteomes" id="UP001549920"/>
    </source>
</evidence>
<name>A0ABD0TPA2_LOXSC</name>
<keyword evidence="3" id="KW-1185">Reference proteome</keyword>
<dbReference type="EMBL" id="JBEUOH010000002">
    <property type="protein sequence ID" value="KAL0901485.1"/>
    <property type="molecule type" value="Genomic_DNA"/>
</dbReference>
<evidence type="ECO:0000313" key="4">
    <source>
        <dbReference type="Proteomes" id="UP001549921"/>
    </source>
</evidence>
<dbReference type="Proteomes" id="UP001549921">
    <property type="component" value="Unassembled WGS sequence"/>
</dbReference>
<dbReference type="AlphaFoldDB" id="A0ABD0TPA2"/>
<accession>A0ABD0TPA2</accession>
<dbReference type="EMBL" id="JBEDNZ010000002">
    <property type="protein sequence ID" value="KAL0851135.1"/>
    <property type="molecule type" value="Genomic_DNA"/>
</dbReference>
<evidence type="ECO:0000313" key="1">
    <source>
        <dbReference type="EMBL" id="KAL0851135.1"/>
    </source>
</evidence>
<dbReference type="PANTHER" id="PTHR21847:SF1">
    <property type="entry name" value="EF-HAND CALCIUM-BINDING DOMAIN-CONTAINING PROTEIN 10"/>
    <property type="match status" value="1"/>
</dbReference>
<comment type="caution">
    <text evidence="1">The sequence shown here is derived from an EMBL/GenBank/DDBJ whole genome shotgun (WGS) entry which is preliminary data.</text>
</comment>
<proteinExistence type="predicted"/>
<dbReference type="PANTHER" id="PTHR21847">
    <property type="entry name" value="EF-HAND CALCIUM-BINDING DOMAIN-CONTAINING PROTEIN 10"/>
    <property type="match status" value="1"/>
</dbReference>